<name>A0A644WSJ6_9ZZZZ</name>
<reference evidence="1" key="1">
    <citation type="submission" date="2019-08" db="EMBL/GenBank/DDBJ databases">
        <authorList>
            <person name="Kucharzyk K."/>
            <person name="Murdoch R.W."/>
            <person name="Higgins S."/>
            <person name="Loffler F."/>
        </authorList>
    </citation>
    <scope>NUCLEOTIDE SEQUENCE</scope>
</reference>
<sequence>MTTSRVGRAMSKKMEDKFWEIYDLGYEQGDKSEKQKIEAIRKEDYTLFRMSQQDPYRVRVFRDPRLYDFEGAVWIKHNTFSRLDPFETISLWGQDFWGKPVEEDW</sequence>
<evidence type="ECO:0000313" key="1">
    <source>
        <dbReference type="EMBL" id="MPM06637.1"/>
    </source>
</evidence>
<protein>
    <submittedName>
        <fullName evidence="1">Uncharacterized protein</fullName>
    </submittedName>
</protein>
<dbReference type="AlphaFoldDB" id="A0A644WSJ6"/>
<dbReference type="EMBL" id="VSSQ01001247">
    <property type="protein sequence ID" value="MPM06637.1"/>
    <property type="molecule type" value="Genomic_DNA"/>
</dbReference>
<comment type="caution">
    <text evidence="1">The sequence shown here is derived from an EMBL/GenBank/DDBJ whole genome shotgun (WGS) entry which is preliminary data.</text>
</comment>
<organism evidence="1">
    <name type="scientific">bioreactor metagenome</name>
    <dbReference type="NCBI Taxonomy" id="1076179"/>
    <lineage>
        <taxon>unclassified sequences</taxon>
        <taxon>metagenomes</taxon>
        <taxon>ecological metagenomes</taxon>
    </lineage>
</organism>
<gene>
    <name evidence="1" type="ORF">SDC9_52939</name>
</gene>
<accession>A0A644WSJ6</accession>
<proteinExistence type="predicted"/>